<keyword evidence="1" id="KW-0812">Transmembrane</keyword>
<evidence type="ECO:0000313" key="2">
    <source>
        <dbReference type="EMBL" id="TCO24864.1"/>
    </source>
</evidence>
<sequence length="91" mass="9879">MWSTNSSLVSAGGTFPWQTIPEPLYFFHHALPMSYAIDGVRHLMYGGPGASLGRDLLVLAAWLLAALAASTLAARNQRVWSAKKLQPELAL</sequence>
<dbReference type="Proteomes" id="UP000294508">
    <property type="component" value="Unassembled WGS sequence"/>
</dbReference>
<evidence type="ECO:0000256" key="1">
    <source>
        <dbReference type="SAM" id="Phobius"/>
    </source>
</evidence>
<dbReference type="RefSeq" id="WP_199238385.1">
    <property type="nucleotide sequence ID" value="NZ_SLWN01000008.1"/>
</dbReference>
<keyword evidence="1" id="KW-1133">Transmembrane helix</keyword>
<keyword evidence="3" id="KW-1185">Reference proteome</keyword>
<reference evidence="2 3" key="1">
    <citation type="journal article" date="2015" name="Stand. Genomic Sci.">
        <title>Genomic Encyclopedia of Bacterial and Archaeal Type Strains, Phase III: the genomes of soil and plant-associated and newly described type strains.</title>
        <authorList>
            <person name="Whitman W.B."/>
            <person name="Woyke T."/>
            <person name="Klenk H.P."/>
            <person name="Zhou Y."/>
            <person name="Lilburn T.G."/>
            <person name="Beck B.J."/>
            <person name="De Vos P."/>
            <person name="Vandamme P."/>
            <person name="Eisen J.A."/>
            <person name="Garrity G."/>
            <person name="Hugenholtz P."/>
            <person name="Kyrpides N.C."/>
        </authorList>
    </citation>
    <scope>NUCLEOTIDE SEQUENCE [LARGE SCALE GENOMIC DNA]</scope>
    <source>
        <strain evidence="2 3">VKM Ac-2572</strain>
    </source>
</reference>
<protein>
    <submittedName>
        <fullName evidence="2">Uncharacterized protein</fullName>
    </submittedName>
</protein>
<accession>A0A4R2HC73</accession>
<feature type="transmembrane region" description="Helical" evidence="1">
    <location>
        <begin position="56"/>
        <end position="74"/>
    </location>
</feature>
<proteinExistence type="predicted"/>
<organism evidence="2 3">
    <name type="scientific">Kribbella steppae</name>
    <dbReference type="NCBI Taxonomy" id="2512223"/>
    <lineage>
        <taxon>Bacteria</taxon>
        <taxon>Bacillati</taxon>
        <taxon>Actinomycetota</taxon>
        <taxon>Actinomycetes</taxon>
        <taxon>Propionibacteriales</taxon>
        <taxon>Kribbellaceae</taxon>
        <taxon>Kribbella</taxon>
    </lineage>
</organism>
<name>A0A4R2HC73_9ACTN</name>
<evidence type="ECO:0000313" key="3">
    <source>
        <dbReference type="Proteomes" id="UP000294508"/>
    </source>
</evidence>
<dbReference type="EMBL" id="SLWN01000008">
    <property type="protein sequence ID" value="TCO24864.1"/>
    <property type="molecule type" value="Genomic_DNA"/>
</dbReference>
<dbReference type="AlphaFoldDB" id="A0A4R2HC73"/>
<gene>
    <name evidence="2" type="ORF">EV652_108400</name>
</gene>
<comment type="caution">
    <text evidence="2">The sequence shown here is derived from an EMBL/GenBank/DDBJ whole genome shotgun (WGS) entry which is preliminary data.</text>
</comment>
<keyword evidence="1" id="KW-0472">Membrane</keyword>